<dbReference type="InterPro" id="IPR001245">
    <property type="entry name" value="Ser-Thr/Tyr_kinase_cat_dom"/>
</dbReference>
<proteinExistence type="predicted"/>
<gene>
    <name evidence="2" type="ORF">EZS28_007253</name>
</gene>
<feature type="domain" description="Protein kinase" evidence="1">
    <location>
        <begin position="16"/>
        <end position="142"/>
    </location>
</feature>
<organism evidence="2 3">
    <name type="scientific">Streblomastix strix</name>
    <dbReference type="NCBI Taxonomy" id="222440"/>
    <lineage>
        <taxon>Eukaryota</taxon>
        <taxon>Metamonada</taxon>
        <taxon>Preaxostyla</taxon>
        <taxon>Oxymonadida</taxon>
        <taxon>Streblomastigidae</taxon>
        <taxon>Streblomastix</taxon>
    </lineage>
</organism>
<dbReference type="Gene3D" id="1.10.510.10">
    <property type="entry name" value="Transferase(Phosphotransferase) domain 1"/>
    <property type="match status" value="1"/>
</dbReference>
<dbReference type="AlphaFoldDB" id="A0A5J4WSY6"/>
<dbReference type="EMBL" id="SNRW01001230">
    <property type="protein sequence ID" value="KAA6397219.1"/>
    <property type="molecule type" value="Genomic_DNA"/>
</dbReference>
<dbReference type="GO" id="GO:0005524">
    <property type="term" value="F:ATP binding"/>
    <property type="evidence" value="ECO:0007669"/>
    <property type="project" value="InterPro"/>
</dbReference>
<evidence type="ECO:0000313" key="3">
    <source>
        <dbReference type="Proteomes" id="UP000324800"/>
    </source>
</evidence>
<dbReference type="InterPro" id="IPR000719">
    <property type="entry name" value="Prot_kinase_dom"/>
</dbReference>
<dbReference type="Pfam" id="PF07714">
    <property type="entry name" value="PK_Tyr_Ser-Thr"/>
    <property type="match status" value="1"/>
</dbReference>
<dbReference type="PROSITE" id="PS50011">
    <property type="entry name" value="PROTEIN_KINASE_DOM"/>
    <property type="match status" value="1"/>
</dbReference>
<comment type="caution">
    <text evidence="2">The sequence shown here is derived from an EMBL/GenBank/DDBJ whole genome shotgun (WGS) entry which is preliminary data.</text>
</comment>
<dbReference type="OrthoDB" id="5979581at2759"/>
<dbReference type="PANTHER" id="PTHR11909">
    <property type="entry name" value="CASEIN KINASE-RELATED"/>
    <property type="match status" value="1"/>
</dbReference>
<evidence type="ECO:0000313" key="2">
    <source>
        <dbReference type="EMBL" id="KAA6397219.1"/>
    </source>
</evidence>
<dbReference type="SUPFAM" id="SSF56112">
    <property type="entry name" value="Protein kinase-like (PK-like)"/>
    <property type="match status" value="1"/>
</dbReference>
<protein>
    <recommendedName>
        <fullName evidence="1">Protein kinase domain-containing protein</fullName>
    </recommendedName>
</protein>
<reference evidence="2 3" key="1">
    <citation type="submission" date="2019-03" db="EMBL/GenBank/DDBJ databases">
        <title>Single cell metagenomics reveals metabolic interactions within the superorganism composed of flagellate Streblomastix strix and complex community of Bacteroidetes bacteria on its surface.</title>
        <authorList>
            <person name="Treitli S.C."/>
            <person name="Kolisko M."/>
            <person name="Husnik F."/>
            <person name="Keeling P."/>
            <person name="Hampl V."/>
        </authorList>
    </citation>
    <scope>NUCLEOTIDE SEQUENCE [LARGE SCALE GENOMIC DNA]</scope>
    <source>
        <strain evidence="2">ST1C</strain>
    </source>
</reference>
<dbReference type="Proteomes" id="UP000324800">
    <property type="component" value="Unassembled WGS sequence"/>
</dbReference>
<name>A0A5J4WSY6_9EUKA</name>
<dbReference type="InterPro" id="IPR011009">
    <property type="entry name" value="Kinase-like_dom_sf"/>
</dbReference>
<evidence type="ECO:0000259" key="1">
    <source>
        <dbReference type="PROSITE" id="PS50011"/>
    </source>
</evidence>
<accession>A0A5J4WSY6</accession>
<dbReference type="InterPro" id="IPR050235">
    <property type="entry name" value="CK1_Ser-Thr_kinase"/>
</dbReference>
<sequence length="142" mass="16054">MSFNPVCKGDIVGGKFQTENCVAEGKNTIIFLARWKETIPAVTLALKFEQNIPENIYLKNEIHVMMRLQESNHFTKTVEFGKHGEFNYLAVELLGPNLRDLANRCPPYKLSLQTLLQFAYQAFDALQTLHQAGFVHGAIKAV</sequence>
<dbReference type="GO" id="GO:0004672">
    <property type="term" value="F:protein kinase activity"/>
    <property type="evidence" value="ECO:0007669"/>
    <property type="project" value="InterPro"/>
</dbReference>